<dbReference type="EMBL" id="JAFLRD010000003">
    <property type="protein sequence ID" value="MBO0414725.1"/>
    <property type="molecule type" value="Genomic_DNA"/>
</dbReference>
<dbReference type="Proteomes" id="UP000664349">
    <property type="component" value="Unassembled WGS sequence"/>
</dbReference>
<proteinExistence type="predicted"/>
<comment type="caution">
    <text evidence="1">The sequence shown here is derived from an EMBL/GenBank/DDBJ whole genome shotgun (WGS) entry which is preliminary data.</text>
</comment>
<dbReference type="InterPro" id="IPR006522">
    <property type="entry name" value="Phage_virion_morphogenesis"/>
</dbReference>
<reference evidence="1 2" key="1">
    <citation type="submission" date="2021-03" db="EMBL/GenBank/DDBJ databases">
        <title>First Case of infection caused by Chromobacterium haemolyticum derived from water in China.</title>
        <authorList>
            <person name="Chen J."/>
            <person name="Liu C."/>
        </authorList>
    </citation>
    <scope>NUCLEOTIDE SEQUENCE [LARGE SCALE GENOMIC DNA]</scope>
    <source>
        <strain evidence="1 2">WJ-5</strain>
    </source>
</reference>
<accession>A0ABS3GJC9</accession>
<keyword evidence="2" id="KW-1185">Reference proteome</keyword>
<gene>
    <name evidence="1" type="ORF">J1C50_04310</name>
</gene>
<sequence length="184" mass="20158">MSENSFEIKVVSDTVEQSLAQLEQRGQNLRPALLDWAEWAKGETDERFSEQSDWSGTPWQPNAPSTLTAYLRSHGGHKNYKRNGKLSIAGERRLGAKRILQVDGNLRRAAFSYAASAEGLRFGPWGNGLDAYAAIQHLGGIAGRGLSVYLPARSYLPVDENGQLAPRAEAELVAVINRHIDGEG</sequence>
<evidence type="ECO:0000313" key="2">
    <source>
        <dbReference type="Proteomes" id="UP000664349"/>
    </source>
</evidence>
<protein>
    <submittedName>
        <fullName evidence="1">Phage virion morphogenesis protein</fullName>
    </submittedName>
</protein>
<evidence type="ECO:0000313" key="1">
    <source>
        <dbReference type="EMBL" id="MBO0414725.1"/>
    </source>
</evidence>
<organism evidence="1 2">
    <name type="scientific">Chromobacterium haemolyticum</name>
    <dbReference type="NCBI Taxonomy" id="394935"/>
    <lineage>
        <taxon>Bacteria</taxon>
        <taxon>Pseudomonadati</taxon>
        <taxon>Pseudomonadota</taxon>
        <taxon>Betaproteobacteria</taxon>
        <taxon>Neisseriales</taxon>
        <taxon>Chromobacteriaceae</taxon>
        <taxon>Chromobacterium</taxon>
    </lineage>
</organism>
<dbReference type="Pfam" id="PF05069">
    <property type="entry name" value="Phage_tail_S"/>
    <property type="match status" value="1"/>
</dbReference>
<name>A0ABS3GJC9_9NEIS</name>